<sequence>MSVWLSGNFVSKLSLSCAAPAKSTKKTAQQPALLPVASSHAPADRIVLRKEEEDEDSGEGGVTMMDVDTDDEEEDEEEEDEEEEEEDEDETEDDDELPPNILPIPQVWKRKSVGNDGPAPKVQQIIQAVLAHGVPLILDDGIEDGAPGPEPSRKITYDIVVYSLKELAKQRGRKAEAHFVELESNLTWVDFWGQIKIKVTDILFPRQPVVGDDTFKVTFTIN</sequence>
<evidence type="ECO:0000313" key="2">
    <source>
        <dbReference type="EMBL" id="PPR00638.1"/>
    </source>
</evidence>
<dbReference type="STRING" id="231916.A0A409YCA1"/>
<evidence type="ECO:0000256" key="1">
    <source>
        <dbReference type="SAM" id="MobiDB-lite"/>
    </source>
</evidence>
<feature type="region of interest" description="Disordered" evidence="1">
    <location>
        <begin position="19"/>
        <end position="116"/>
    </location>
</feature>
<dbReference type="OrthoDB" id="3063862at2759"/>
<proteinExistence type="predicted"/>
<dbReference type="Proteomes" id="UP000284706">
    <property type="component" value="Unassembled WGS sequence"/>
</dbReference>
<comment type="caution">
    <text evidence="2">The sequence shown here is derived from an EMBL/GenBank/DDBJ whole genome shotgun (WGS) entry which is preliminary data.</text>
</comment>
<name>A0A409YCA1_9AGAR</name>
<protein>
    <submittedName>
        <fullName evidence="2">Uncharacterized protein</fullName>
    </submittedName>
</protein>
<evidence type="ECO:0000313" key="3">
    <source>
        <dbReference type="Proteomes" id="UP000284706"/>
    </source>
</evidence>
<feature type="compositionally biased region" description="Acidic residues" evidence="1">
    <location>
        <begin position="67"/>
        <end position="97"/>
    </location>
</feature>
<organism evidence="2 3">
    <name type="scientific">Gymnopilus dilepis</name>
    <dbReference type="NCBI Taxonomy" id="231916"/>
    <lineage>
        <taxon>Eukaryota</taxon>
        <taxon>Fungi</taxon>
        <taxon>Dikarya</taxon>
        <taxon>Basidiomycota</taxon>
        <taxon>Agaricomycotina</taxon>
        <taxon>Agaricomycetes</taxon>
        <taxon>Agaricomycetidae</taxon>
        <taxon>Agaricales</taxon>
        <taxon>Agaricineae</taxon>
        <taxon>Hymenogastraceae</taxon>
        <taxon>Gymnopilus</taxon>
    </lineage>
</organism>
<dbReference type="EMBL" id="NHYE01000995">
    <property type="protein sequence ID" value="PPR00638.1"/>
    <property type="molecule type" value="Genomic_DNA"/>
</dbReference>
<dbReference type="InParanoid" id="A0A409YCA1"/>
<reference evidence="2 3" key="1">
    <citation type="journal article" date="2018" name="Evol. Lett.">
        <title>Horizontal gene cluster transfer increased hallucinogenic mushroom diversity.</title>
        <authorList>
            <person name="Reynolds H.T."/>
            <person name="Vijayakumar V."/>
            <person name="Gluck-Thaler E."/>
            <person name="Korotkin H.B."/>
            <person name="Matheny P.B."/>
            <person name="Slot J.C."/>
        </authorList>
    </citation>
    <scope>NUCLEOTIDE SEQUENCE [LARGE SCALE GENOMIC DNA]</scope>
    <source>
        <strain evidence="2 3">SRW20</strain>
    </source>
</reference>
<keyword evidence="3" id="KW-1185">Reference proteome</keyword>
<accession>A0A409YCA1</accession>
<gene>
    <name evidence="2" type="ORF">CVT26_012329</name>
</gene>
<dbReference type="AlphaFoldDB" id="A0A409YCA1"/>
<feature type="compositionally biased region" description="Basic and acidic residues" evidence="1">
    <location>
        <begin position="42"/>
        <end position="51"/>
    </location>
</feature>